<dbReference type="STRING" id="692275.N1QF82"/>
<proteinExistence type="predicted"/>
<reference evidence="2 3" key="1">
    <citation type="journal article" date="2012" name="PLoS Pathog.">
        <title>Diverse lifestyles and strategies of plant pathogenesis encoded in the genomes of eighteen Dothideomycetes fungi.</title>
        <authorList>
            <person name="Ohm R.A."/>
            <person name="Feau N."/>
            <person name="Henrissat B."/>
            <person name="Schoch C.L."/>
            <person name="Horwitz B.A."/>
            <person name="Barry K.W."/>
            <person name="Condon B.J."/>
            <person name="Copeland A.C."/>
            <person name="Dhillon B."/>
            <person name="Glaser F."/>
            <person name="Hesse C.N."/>
            <person name="Kosti I."/>
            <person name="LaButti K."/>
            <person name="Lindquist E.A."/>
            <person name="Lucas S."/>
            <person name="Salamov A.A."/>
            <person name="Bradshaw R.E."/>
            <person name="Ciuffetti L."/>
            <person name="Hamelin R.C."/>
            <person name="Kema G.H.J."/>
            <person name="Lawrence C."/>
            <person name="Scott J.A."/>
            <person name="Spatafora J.W."/>
            <person name="Turgeon B.G."/>
            <person name="de Wit P.J.G.M."/>
            <person name="Zhong S."/>
            <person name="Goodwin S.B."/>
            <person name="Grigoriev I.V."/>
        </authorList>
    </citation>
    <scope>NUCLEOTIDE SEQUENCE [LARGE SCALE GENOMIC DNA]</scope>
    <source>
        <strain evidence="2 3">SO2202</strain>
    </source>
</reference>
<dbReference type="PANTHER" id="PTHR38703:SF1">
    <property type="entry name" value="ALLERGEN"/>
    <property type="match status" value="1"/>
</dbReference>
<keyword evidence="3" id="KW-1185">Reference proteome</keyword>
<dbReference type="Proteomes" id="UP000016931">
    <property type="component" value="Unassembled WGS sequence"/>
</dbReference>
<feature type="compositionally biased region" description="Basic and acidic residues" evidence="1">
    <location>
        <begin position="103"/>
        <end position="117"/>
    </location>
</feature>
<dbReference type="OrthoDB" id="2118965at2759"/>
<name>N1QF82_SPHMS</name>
<feature type="region of interest" description="Disordered" evidence="1">
    <location>
        <begin position="164"/>
        <end position="203"/>
    </location>
</feature>
<protein>
    <recommendedName>
        <fullName evidence="4">Allergen</fullName>
    </recommendedName>
</protein>
<evidence type="ECO:0000313" key="3">
    <source>
        <dbReference type="Proteomes" id="UP000016931"/>
    </source>
</evidence>
<evidence type="ECO:0008006" key="4">
    <source>
        <dbReference type="Google" id="ProtNLM"/>
    </source>
</evidence>
<accession>N1QF82</accession>
<dbReference type="RefSeq" id="XP_016760039.1">
    <property type="nucleotide sequence ID" value="XM_016905750.1"/>
</dbReference>
<organism evidence="2 3">
    <name type="scientific">Sphaerulina musiva (strain SO2202)</name>
    <name type="common">Poplar stem canker fungus</name>
    <name type="synonym">Septoria musiva</name>
    <dbReference type="NCBI Taxonomy" id="692275"/>
    <lineage>
        <taxon>Eukaryota</taxon>
        <taxon>Fungi</taxon>
        <taxon>Dikarya</taxon>
        <taxon>Ascomycota</taxon>
        <taxon>Pezizomycotina</taxon>
        <taxon>Dothideomycetes</taxon>
        <taxon>Dothideomycetidae</taxon>
        <taxon>Mycosphaerellales</taxon>
        <taxon>Mycosphaerellaceae</taxon>
        <taxon>Sphaerulina</taxon>
    </lineage>
</organism>
<sequence>MDAAASAVGKFLNSAGDKDTTVEQDVAPAVEHDTITKKHETKEQKVIDKERHQDHYHTTVQPLKDREVQDTKHDHEQAPTEYRKVDNDAKRDDVKAQAASDRNQYKDSTTEGMTHEKTTKEGDVVGEQVHHHLHETIQPVIEKEIVKPSVTHKTIPVKEVIQDQSQNHGVTTKEPISVGEFSHRLDGEKKTEHKVSGDLPSEK</sequence>
<dbReference type="AlphaFoldDB" id="N1QF82"/>
<dbReference type="GeneID" id="27902887"/>
<evidence type="ECO:0000313" key="2">
    <source>
        <dbReference type="EMBL" id="EMF11918.1"/>
    </source>
</evidence>
<feature type="compositionally biased region" description="Basic and acidic residues" evidence="1">
    <location>
        <begin position="181"/>
        <end position="203"/>
    </location>
</feature>
<dbReference type="OMA" id="VKSHEHE"/>
<dbReference type="PANTHER" id="PTHR38703">
    <property type="entry name" value="CHROMOSOME 8, WHOLE GENOME SHOTGUN SEQUENCE"/>
    <property type="match status" value="1"/>
</dbReference>
<gene>
    <name evidence="2" type="ORF">SEPMUDRAFT_149755</name>
</gene>
<dbReference type="EMBL" id="KB456265">
    <property type="protein sequence ID" value="EMF11918.1"/>
    <property type="molecule type" value="Genomic_DNA"/>
</dbReference>
<feature type="region of interest" description="Disordered" evidence="1">
    <location>
        <begin position="17"/>
        <end position="117"/>
    </location>
</feature>
<dbReference type="eggNOG" id="ENOG502TC4P">
    <property type="taxonomic scope" value="Eukaryota"/>
</dbReference>
<feature type="compositionally biased region" description="Basic and acidic residues" evidence="1">
    <location>
        <begin position="30"/>
        <end position="95"/>
    </location>
</feature>
<evidence type="ECO:0000256" key="1">
    <source>
        <dbReference type="SAM" id="MobiDB-lite"/>
    </source>
</evidence>
<dbReference type="HOGENOM" id="CLU_096540_0_0_1"/>